<dbReference type="EMBL" id="VIIS01000240">
    <property type="protein sequence ID" value="KAF0311411.1"/>
    <property type="molecule type" value="Genomic_DNA"/>
</dbReference>
<reference evidence="5 6" key="1">
    <citation type="submission" date="2019-07" db="EMBL/GenBank/DDBJ databases">
        <title>Draft genome assembly of a fouling barnacle, Amphibalanus amphitrite (Darwin, 1854): The first reference genome for Thecostraca.</title>
        <authorList>
            <person name="Kim W."/>
        </authorList>
    </citation>
    <scope>NUCLEOTIDE SEQUENCE [LARGE SCALE GENOMIC DNA]</scope>
    <source>
        <strain evidence="5">SNU_AA5</strain>
        <tissue evidence="5">Soma without cirri and trophi</tissue>
    </source>
</reference>
<feature type="domain" description="SOCS box" evidence="4">
    <location>
        <begin position="226"/>
        <end position="281"/>
    </location>
</feature>
<dbReference type="Proteomes" id="UP000440578">
    <property type="component" value="Unassembled WGS sequence"/>
</dbReference>
<protein>
    <submittedName>
        <fullName evidence="5">Ankyrin repeat and SOCS box protein 3</fullName>
    </submittedName>
</protein>
<evidence type="ECO:0000256" key="1">
    <source>
        <dbReference type="ARBA" id="ARBA00022737"/>
    </source>
</evidence>
<gene>
    <name evidence="5" type="primary">Asb3</name>
    <name evidence="5" type="ORF">FJT64_017730</name>
</gene>
<dbReference type="SUPFAM" id="SSF48403">
    <property type="entry name" value="Ankyrin repeat"/>
    <property type="match status" value="1"/>
</dbReference>
<name>A0A6A4XAK9_AMPAM</name>
<accession>A0A6A4XAK9</accession>
<keyword evidence="2 3" id="KW-0040">ANK repeat</keyword>
<dbReference type="InterPro" id="IPR036036">
    <property type="entry name" value="SOCS_box-like_dom_sf"/>
</dbReference>
<keyword evidence="1" id="KW-0677">Repeat</keyword>
<proteinExistence type="predicted"/>
<dbReference type="OrthoDB" id="194358at2759"/>
<keyword evidence="6" id="KW-1185">Reference proteome</keyword>
<evidence type="ECO:0000313" key="5">
    <source>
        <dbReference type="EMBL" id="KAF0311411.1"/>
    </source>
</evidence>
<evidence type="ECO:0000259" key="4">
    <source>
        <dbReference type="PROSITE" id="PS50225"/>
    </source>
</evidence>
<dbReference type="AlphaFoldDB" id="A0A6A4XAK9"/>
<dbReference type="SUPFAM" id="SSF158235">
    <property type="entry name" value="SOCS box-like"/>
    <property type="match status" value="1"/>
</dbReference>
<dbReference type="PROSITE" id="PS50225">
    <property type="entry name" value="SOCS"/>
    <property type="match status" value="1"/>
</dbReference>
<dbReference type="InterPro" id="IPR001496">
    <property type="entry name" value="SOCS_box"/>
</dbReference>
<dbReference type="SMART" id="SM00253">
    <property type="entry name" value="SOCS"/>
    <property type="match status" value="1"/>
</dbReference>
<dbReference type="PANTHER" id="PTHR24189">
    <property type="entry name" value="MYOTROPHIN"/>
    <property type="match status" value="1"/>
</dbReference>
<comment type="caution">
    <text evidence="5">The sequence shown here is derived from an EMBL/GenBank/DDBJ whole genome shotgun (WGS) entry which is preliminary data.</text>
</comment>
<dbReference type="InterPro" id="IPR002110">
    <property type="entry name" value="Ankyrin_rpt"/>
</dbReference>
<dbReference type="InterPro" id="IPR050745">
    <property type="entry name" value="Multifunctional_regulatory"/>
</dbReference>
<dbReference type="PROSITE" id="PS50088">
    <property type="entry name" value="ANK_REPEAT"/>
    <property type="match status" value="1"/>
</dbReference>
<dbReference type="Pfam" id="PF07525">
    <property type="entry name" value="SOCS_box"/>
    <property type="match status" value="1"/>
</dbReference>
<dbReference type="PANTHER" id="PTHR24189:SF50">
    <property type="entry name" value="ANKYRIN REPEAT AND SOCS BOX PROTEIN 2"/>
    <property type="match status" value="1"/>
</dbReference>
<sequence length="292" mass="31650">MSAAQPLPPAAPPRPGPCDLRLAICSQDVRAVQALLAAGADPSLAHRQRTPLSWALQAGRAEIVAALLSAGADANGRSSDALERVEPPLITAIRLGQEASFAALLTAGAELDGEDFYGHTPLWTAVWHRQLSMAFQLVAAGAPVAADSWQQCPLYLSARQPCAGWRRLALLVTLLGASVSLRDGERRSALWWAFHWGDHRLARALLARGARLPEGCPPLEEVPAEFLRQISGPRSPPPLLELCRARVRGLVGVTGRRLPCRLSRLPLPDVLIAYLQMKEFSEEATAAERWER</sequence>
<dbReference type="Gene3D" id="1.25.40.20">
    <property type="entry name" value="Ankyrin repeat-containing domain"/>
    <property type="match status" value="2"/>
</dbReference>
<evidence type="ECO:0000313" key="6">
    <source>
        <dbReference type="Proteomes" id="UP000440578"/>
    </source>
</evidence>
<organism evidence="5 6">
    <name type="scientific">Amphibalanus amphitrite</name>
    <name type="common">Striped barnacle</name>
    <name type="synonym">Balanus amphitrite</name>
    <dbReference type="NCBI Taxonomy" id="1232801"/>
    <lineage>
        <taxon>Eukaryota</taxon>
        <taxon>Metazoa</taxon>
        <taxon>Ecdysozoa</taxon>
        <taxon>Arthropoda</taxon>
        <taxon>Crustacea</taxon>
        <taxon>Multicrustacea</taxon>
        <taxon>Cirripedia</taxon>
        <taxon>Thoracica</taxon>
        <taxon>Thoracicalcarea</taxon>
        <taxon>Balanomorpha</taxon>
        <taxon>Balanoidea</taxon>
        <taxon>Balanidae</taxon>
        <taxon>Amphibalaninae</taxon>
        <taxon>Amphibalanus</taxon>
    </lineage>
</organism>
<dbReference type="CDD" id="cd03716">
    <property type="entry name" value="SOCS_ASB_like"/>
    <property type="match status" value="1"/>
</dbReference>
<dbReference type="GO" id="GO:0035556">
    <property type="term" value="P:intracellular signal transduction"/>
    <property type="evidence" value="ECO:0007669"/>
    <property type="project" value="InterPro"/>
</dbReference>
<dbReference type="Pfam" id="PF00023">
    <property type="entry name" value="Ank"/>
    <property type="match status" value="1"/>
</dbReference>
<dbReference type="InterPro" id="IPR036770">
    <property type="entry name" value="Ankyrin_rpt-contain_sf"/>
</dbReference>
<dbReference type="SMART" id="SM00248">
    <property type="entry name" value="ANK"/>
    <property type="match status" value="5"/>
</dbReference>
<feature type="repeat" description="ANK" evidence="3">
    <location>
        <begin position="47"/>
        <end position="79"/>
    </location>
</feature>
<dbReference type="SMART" id="SM00969">
    <property type="entry name" value="SOCS_box"/>
    <property type="match status" value="1"/>
</dbReference>
<dbReference type="PROSITE" id="PS50297">
    <property type="entry name" value="ANK_REP_REGION"/>
    <property type="match status" value="1"/>
</dbReference>
<evidence type="ECO:0000256" key="3">
    <source>
        <dbReference type="PROSITE-ProRule" id="PRU00023"/>
    </source>
</evidence>
<evidence type="ECO:0000256" key="2">
    <source>
        <dbReference type="ARBA" id="ARBA00023043"/>
    </source>
</evidence>